<gene>
    <name evidence="3" type="ORF">N7492_004859</name>
</gene>
<comment type="caution">
    <text evidence="3">The sequence shown here is derived from an EMBL/GenBank/DDBJ whole genome shotgun (WGS) entry which is preliminary data.</text>
</comment>
<evidence type="ECO:0000256" key="1">
    <source>
        <dbReference type="ARBA" id="ARBA00022737"/>
    </source>
</evidence>
<dbReference type="PANTHER" id="PTHR10039:SF14">
    <property type="entry name" value="NACHT DOMAIN-CONTAINING PROTEIN"/>
    <property type="match status" value="1"/>
</dbReference>
<evidence type="ECO:0000259" key="2">
    <source>
        <dbReference type="Pfam" id="PF24883"/>
    </source>
</evidence>
<protein>
    <recommendedName>
        <fullName evidence="2">Nephrocystin 3-like N-terminal domain-containing protein</fullName>
    </recommendedName>
</protein>
<dbReference type="OrthoDB" id="194358at2759"/>
<organism evidence="3 4">
    <name type="scientific">Penicillium capsulatum</name>
    <dbReference type="NCBI Taxonomy" id="69766"/>
    <lineage>
        <taxon>Eukaryota</taxon>
        <taxon>Fungi</taxon>
        <taxon>Dikarya</taxon>
        <taxon>Ascomycota</taxon>
        <taxon>Pezizomycotina</taxon>
        <taxon>Eurotiomycetes</taxon>
        <taxon>Eurotiomycetidae</taxon>
        <taxon>Eurotiales</taxon>
        <taxon>Aspergillaceae</taxon>
        <taxon>Penicillium</taxon>
    </lineage>
</organism>
<feature type="domain" description="Nephrocystin 3-like N-terminal" evidence="2">
    <location>
        <begin position="3"/>
        <end position="140"/>
    </location>
</feature>
<dbReference type="InterPro" id="IPR027417">
    <property type="entry name" value="P-loop_NTPase"/>
</dbReference>
<reference evidence="3" key="2">
    <citation type="journal article" date="2023" name="IMA Fungus">
        <title>Comparative genomic study of the Penicillium genus elucidates a diverse pangenome and 15 lateral gene transfer events.</title>
        <authorList>
            <person name="Petersen C."/>
            <person name="Sorensen T."/>
            <person name="Nielsen M.R."/>
            <person name="Sondergaard T.E."/>
            <person name="Sorensen J.L."/>
            <person name="Fitzpatrick D.A."/>
            <person name="Frisvad J.C."/>
            <person name="Nielsen K.L."/>
        </authorList>
    </citation>
    <scope>NUCLEOTIDE SEQUENCE</scope>
    <source>
        <strain evidence="3">IBT 21917</strain>
    </source>
</reference>
<reference evidence="3" key="1">
    <citation type="submission" date="2022-11" db="EMBL/GenBank/DDBJ databases">
        <authorList>
            <person name="Petersen C."/>
        </authorList>
    </citation>
    <scope>NUCLEOTIDE SEQUENCE</scope>
    <source>
        <strain evidence="3">IBT 21917</strain>
    </source>
</reference>
<evidence type="ECO:0000313" key="4">
    <source>
        <dbReference type="Proteomes" id="UP001146351"/>
    </source>
</evidence>
<proteinExistence type="predicted"/>
<dbReference type="SUPFAM" id="SSF52540">
    <property type="entry name" value="P-loop containing nucleoside triphosphate hydrolases"/>
    <property type="match status" value="1"/>
</dbReference>
<dbReference type="EMBL" id="JAPQKO010000003">
    <property type="protein sequence ID" value="KAJ5172266.1"/>
    <property type="molecule type" value="Genomic_DNA"/>
</dbReference>
<keyword evidence="4" id="KW-1185">Reference proteome</keyword>
<dbReference type="Pfam" id="PF24883">
    <property type="entry name" value="NPHP3_N"/>
    <property type="match status" value="1"/>
</dbReference>
<evidence type="ECO:0000313" key="3">
    <source>
        <dbReference type="EMBL" id="KAJ5172266.1"/>
    </source>
</evidence>
<dbReference type="Proteomes" id="UP001146351">
    <property type="component" value="Unassembled WGS sequence"/>
</dbReference>
<keyword evidence="1" id="KW-0677">Repeat</keyword>
<dbReference type="AlphaFoldDB" id="A0A9W9I8Q5"/>
<dbReference type="PANTHER" id="PTHR10039">
    <property type="entry name" value="AMELOGENIN"/>
    <property type="match status" value="1"/>
</dbReference>
<name>A0A9W9I8Q5_9EURO</name>
<accession>A0A9W9I8Q5</accession>
<sequence>MNRICQLVGASGNGKSTMAAFLVRYLSQFGTVVYFFHDKCDSDKRWAIQGCRAILAQLLETDPSAADTIMEVYEDSRTAFVDSLEQVVTALHRAFLRGDHGHHGIYLVVDGLDECRDAFSWHGVFQASCRARAQIKCLVTDSSADKLLLPSVGQEIFQVHLDRRYTTHQIFRYIKHRAQQIFPMDLGVRMANHISRQAGGSWLYARVLVSDLEKSPSLDLIEARLRTLPISLSELFYQVLQTSQARMPDHNKPFAQALFLWLNVIDLMPPCLTRFQDSTPLNTLELVFQFVNRGIAVPNLPSLISKIGEPLVQCHPFRSPCKVGYIHPSARECLSAIPDAVPVRIPSLFQPRWIGNLSRAVVAIWYFTHSDDSARQLAELRDRSPALGRAQWVGFESYYLMDYALWTAFRATPLPIRVDTDNQEAERMLQMLTDFLKSEQCLRWVELTTITDCRDKQSTLVENVISTMKASQKMSGTSLSPASQAFNQQRRSFFENWTYVLLETTPWRMEHSHLQNITFAVPYGIIEDPIKQGIMHIAATWYQSEEMQESAAAIGSLLARRYICPHCSQIMPEEYSRLRKGFTKCPSLLQNCYIPIKGDKGNQ</sequence>
<dbReference type="InterPro" id="IPR056884">
    <property type="entry name" value="NPHP3-like_N"/>
</dbReference>